<evidence type="ECO:0000256" key="1">
    <source>
        <dbReference type="ARBA" id="ARBA00023125"/>
    </source>
</evidence>
<accession>A0A367KNN4</accession>
<evidence type="ECO:0000313" key="4">
    <source>
        <dbReference type="Proteomes" id="UP000253551"/>
    </source>
</evidence>
<evidence type="ECO:0000259" key="2">
    <source>
        <dbReference type="Pfam" id="PF07282"/>
    </source>
</evidence>
<dbReference type="InterPro" id="IPR010095">
    <property type="entry name" value="Cas12f1-like_TNB"/>
</dbReference>
<sequence>LLLLDIDEYKTSKTCNSCLENKLEHITQGSGIEKRKIHQVLVCKNCNIFWNRDVMASKNMFTIAQSIWNGQGRPTMFNRQSATSNVVPEL</sequence>
<dbReference type="STRING" id="4846.A0A367KNN4"/>
<evidence type="ECO:0000313" key="3">
    <source>
        <dbReference type="EMBL" id="RCI03740.1"/>
    </source>
</evidence>
<dbReference type="Pfam" id="PF07282">
    <property type="entry name" value="Cas12f1-like_TNB"/>
    <property type="match status" value="1"/>
</dbReference>
<gene>
    <name evidence="3" type="ORF">CU098_001372</name>
</gene>
<dbReference type="Proteomes" id="UP000253551">
    <property type="component" value="Unassembled WGS sequence"/>
</dbReference>
<keyword evidence="1" id="KW-0238">DNA-binding</keyword>
<dbReference type="EMBL" id="PJQM01000910">
    <property type="protein sequence ID" value="RCI03740.1"/>
    <property type="molecule type" value="Genomic_DNA"/>
</dbReference>
<dbReference type="OrthoDB" id="2224690at2759"/>
<comment type="caution">
    <text evidence="3">The sequence shown here is derived from an EMBL/GenBank/DDBJ whole genome shotgun (WGS) entry which is preliminary data.</text>
</comment>
<dbReference type="GO" id="GO:0003677">
    <property type="term" value="F:DNA binding"/>
    <property type="evidence" value="ECO:0007669"/>
    <property type="project" value="UniProtKB-KW"/>
</dbReference>
<dbReference type="AlphaFoldDB" id="A0A367KNN4"/>
<organism evidence="3 4">
    <name type="scientific">Rhizopus stolonifer</name>
    <name type="common">Rhizopus nigricans</name>
    <dbReference type="NCBI Taxonomy" id="4846"/>
    <lineage>
        <taxon>Eukaryota</taxon>
        <taxon>Fungi</taxon>
        <taxon>Fungi incertae sedis</taxon>
        <taxon>Mucoromycota</taxon>
        <taxon>Mucoromycotina</taxon>
        <taxon>Mucoromycetes</taxon>
        <taxon>Mucorales</taxon>
        <taxon>Mucorineae</taxon>
        <taxon>Rhizopodaceae</taxon>
        <taxon>Rhizopus</taxon>
    </lineage>
</organism>
<keyword evidence="4" id="KW-1185">Reference proteome</keyword>
<protein>
    <recommendedName>
        <fullName evidence="2">Cas12f1-like TNB domain-containing protein</fullName>
    </recommendedName>
</protein>
<name>A0A367KNN4_RHIST</name>
<proteinExistence type="predicted"/>
<reference evidence="3 4" key="1">
    <citation type="journal article" date="2018" name="G3 (Bethesda)">
        <title>Phylogenetic and Phylogenomic Definition of Rhizopus Species.</title>
        <authorList>
            <person name="Gryganskyi A.P."/>
            <person name="Golan J."/>
            <person name="Dolatabadi S."/>
            <person name="Mondo S."/>
            <person name="Robb S."/>
            <person name="Idnurm A."/>
            <person name="Muszewska A."/>
            <person name="Steczkiewicz K."/>
            <person name="Masonjones S."/>
            <person name="Liao H.L."/>
            <person name="Gajdeczka M.T."/>
            <person name="Anike F."/>
            <person name="Vuek A."/>
            <person name="Anishchenko I.M."/>
            <person name="Voigt K."/>
            <person name="de Hoog G.S."/>
            <person name="Smith M.E."/>
            <person name="Heitman J."/>
            <person name="Vilgalys R."/>
            <person name="Stajich J.E."/>
        </authorList>
    </citation>
    <scope>NUCLEOTIDE SEQUENCE [LARGE SCALE GENOMIC DNA]</scope>
    <source>
        <strain evidence="3 4">LSU 92-RS-03</strain>
    </source>
</reference>
<feature type="non-terminal residue" evidence="3">
    <location>
        <position position="1"/>
    </location>
</feature>
<feature type="domain" description="Cas12f1-like TNB" evidence="2">
    <location>
        <begin position="4"/>
        <end position="60"/>
    </location>
</feature>